<evidence type="ECO:0000259" key="1">
    <source>
        <dbReference type="PROSITE" id="PS50943"/>
    </source>
</evidence>
<name>A0ABT4ATM0_9ACTN</name>
<dbReference type="Gene3D" id="1.10.260.40">
    <property type="entry name" value="lambda repressor-like DNA-binding domains"/>
    <property type="match status" value="1"/>
</dbReference>
<dbReference type="SUPFAM" id="SSF52540">
    <property type="entry name" value="P-loop containing nucleoside triphosphate hydrolases"/>
    <property type="match status" value="1"/>
</dbReference>
<dbReference type="PANTHER" id="PTHR47691:SF3">
    <property type="entry name" value="HTH-TYPE TRANSCRIPTIONAL REGULATOR RV0890C-RELATED"/>
    <property type="match status" value="1"/>
</dbReference>
<dbReference type="PROSITE" id="PS50943">
    <property type="entry name" value="HTH_CROC1"/>
    <property type="match status" value="1"/>
</dbReference>
<dbReference type="InterPro" id="IPR001387">
    <property type="entry name" value="Cro/C1-type_HTH"/>
</dbReference>
<protein>
    <submittedName>
        <fullName evidence="2">Helix-turn-helix domain-containing protein</fullName>
    </submittedName>
</protein>
<evidence type="ECO:0000313" key="3">
    <source>
        <dbReference type="Proteomes" id="UP001151002"/>
    </source>
</evidence>
<dbReference type="SUPFAM" id="SSF47413">
    <property type="entry name" value="lambda repressor-like DNA-binding domains"/>
    <property type="match status" value="1"/>
</dbReference>
<dbReference type="Pfam" id="PF13560">
    <property type="entry name" value="HTH_31"/>
    <property type="match status" value="1"/>
</dbReference>
<dbReference type="Gene3D" id="3.40.50.300">
    <property type="entry name" value="P-loop containing nucleotide triphosphate hydrolases"/>
    <property type="match status" value="1"/>
</dbReference>
<dbReference type="Proteomes" id="UP001151002">
    <property type="component" value="Unassembled WGS sequence"/>
</dbReference>
<dbReference type="InterPro" id="IPR010982">
    <property type="entry name" value="Lambda_DNA-bd_dom_sf"/>
</dbReference>
<dbReference type="PRINTS" id="PR00364">
    <property type="entry name" value="DISEASERSIST"/>
</dbReference>
<dbReference type="SMART" id="SM00530">
    <property type="entry name" value="HTH_XRE"/>
    <property type="match status" value="1"/>
</dbReference>
<sequence length="437" mass="46689">MSRAEDQVAQEETFGALLRRLRAGAGLTLEQLAEAAGLSDRALSNLERGVNVRPRARTVRAIADGLGAGPADLEDLLATARRARSVQRPEPAPLAPRRIAGFTGRAEELALIAAWTTHTGPAAPVVAISGDAGVGKTTLAARAAEAWPPGDRLHADLRGLDARPATAVQVLGRLIRAVSPDVRAVPRDVDEASALWQTLIRDRRLVVVLDNAISESQVRPVLPASGPAVTLVTSRRSLSGLDDVFRLRLDPLPEDDAVRMLAAVPGRAPASPNQLLRLAELCVGIPLALRIAGQLLSRPGTTTAGLITRLAAEERRLDTLAVGDLQVRAAFDLSYRQLPEPARRLLRRLSLVPGSSFGPELAAALTGEPPAVAEDILDDLVDLSLLQQRPDGRLEFHELLRLYAAGELDRAESAAERAATLRRLHDRLRPEVPIGAP</sequence>
<reference evidence="2" key="1">
    <citation type="submission" date="2022-11" db="EMBL/GenBank/DDBJ databases">
        <authorList>
            <person name="Somphong A."/>
            <person name="Phongsopitanun W."/>
        </authorList>
    </citation>
    <scope>NUCLEOTIDE SEQUENCE</scope>
    <source>
        <strain evidence="2">Pm04-4</strain>
    </source>
</reference>
<keyword evidence="3" id="KW-1185">Reference proteome</keyword>
<comment type="caution">
    <text evidence="2">The sequence shown here is derived from an EMBL/GenBank/DDBJ whole genome shotgun (WGS) entry which is preliminary data.</text>
</comment>
<feature type="domain" description="HTH cro/C1-type" evidence="1">
    <location>
        <begin position="18"/>
        <end position="73"/>
    </location>
</feature>
<evidence type="ECO:0000313" key="2">
    <source>
        <dbReference type="EMBL" id="MCY1136755.1"/>
    </source>
</evidence>
<organism evidence="2 3">
    <name type="scientific">Paractinoplanes pyxinae</name>
    <dbReference type="NCBI Taxonomy" id="2997416"/>
    <lineage>
        <taxon>Bacteria</taxon>
        <taxon>Bacillati</taxon>
        <taxon>Actinomycetota</taxon>
        <taxon>Actinomycetes</taxon>
        <taxon>Micromonosporales</taxon>
        <taxon>Micromonosporaceae</taxon>
        <taxon>Paractinoplanes</taxon>
    </lineage>
</organism>
<dbReference type="CDD" id="cd00093">
    <property type="entry name" value="HTH_XRE"/>
    <property type="match status" value="1"/>
</dbReference>
<dbReference type="RefSeq" id="WP_267560525.1">
    <property type="nucleotide sequence ID" value="NZ_JAPNTZ010000001.1"/>
</dbReference>
<gene>
    <name evidence="2" type="ORF">OWR29_02010</name>
</gene>
<dbReference type="EMBL" id="JAPNTZ010000001">
    <property type="protein sequence ID" value="MCY1136755.1"/>
    <property type="molecule type" value="Genomic_DNA"/>
</dbReference>
<proteinExistence type="predicted"/>
<dbReference type="InterPro" id="IPR027417">
    <property type="entry name" value="P-loop_NTPase"/>
</dbReference>
<dbReference type="PANTHER" id="PTHR47691">
    <property type="entry name" value="REGULATOR-RELATED"/>
    <property type="match status" value="1"/>
</dbReference>
<accession>A0ABT4ATM0</accession>